<dbReference type="EMBL" id="PSQE01000007">
    <property type="protein sequence ID" value="RHN46803.1"/>
    <property type="molecule type" value="Genomic_DNA"/>
</dbReference>
<dbReference type="GO" id="GO:0020037">
    <property type="term" value="F:heme binding"/>
    <property type="evidence" value="ECO:0007669"/>
    <property type="project" value="InterPro"/>
</dbReference>
<proteinExistence type="inferred from homology"/>
<reference evidence="4" key="1">
    <citation type="journal article" date="2018" name="Nat. Plants">
        <title>Whole-genome landscape of Medicago truncatula symbiotic genes.</title>
        <authorList>
            <person name="Pecrix Y."/>
            <person name="Staton S.E."/>
            <person name="Sallet E."/>
            <person name="Lelandais-Briere C."/>
            <person name="Moreau S."/>
            <person name="Carrere S."/>
            <person name="Blein T."/>
            <person name="Jardinaud M.F."/>
            <person name="Latrasse D."/>
            <person name="Zouine M."/>
            <person name="Zahm M."/>
            <person name="Kreplak J."/>
            <person name="Mayjonade B."/>
            <person name="Satge C."/>
            <person name="Perez M."/>
            <person name="Cauet S."/>
            <person name="Marande W."/>
            <person name="Chantry-Darmon C."/>
            <person name="Lopez-Roques C."/>
            <person name="Bouchez O."/>
            <person name="Berard A."/>
            <person name="Debelle F."/>
            <person name="Munos S."/>
            <person name="Bendahmane A."/>
            <person name="Berges H."/>
            <person name="Niebel A."/>
            <person name="Buitink J."/>
            <person name="Frugier F."/>
            <person name="Benhamed M."/>
            <person name="Crespi M."/>
            <person name="Gouzy J."/>
            <person name="Gamas P."/>
        </authorList>
    </citation>
    <scope>NUCLEOTIDE SEQUENCE [LARGE SCALE GENOMIC DNA]</scope>
    <source>
        <strain evidence="4">cv. Jemalong A17</strain>
    </source>
</reference>
<gene>
    <name evidence="3" type="ORF">MtrunA17_Chr7g0246141</name>
</gene>
<keyword evidence="2" id="KW-0472">Membrane</keyword>
<protein>
    <submittedName>
        <fullName evidence="3">Putative geraniol 8-hydroxylase</fullName>
        <ecNumber evidence="3">1.14.14.83</ecNumber>
    </submittedName>
</protein>
<comment type="similarity">
    <text evidence="1">Belongs to the cytochrome P450 family.</text>
</comment>
<keyword evidence="3" id="KW-0560">Oxidoreductase</keyword>
<dbReference type="Proteomes" id="UP000265566">
    <property type="component" value="Chromosome 7"/>
</dbReference>
<keyword evidence="2" id="KW-1133">Transmembrane helix</keyword>
<name>A0A396H263_MEDTR</name>
<evidence type="ECO:0000313" key="3">
    <source>
        <dbReference type="EMBL" id="RHN46803.1"/>
    </source>
</evidence>
<comment type="caution">
    <text evidence="3">The sequence shown here is derived from an EMBL/GenBank/DDBJ whole genome shotgun (WGS) entry which is preliminary data.</text>
</comment>
<dbReference type="Gene3D" id="1.10.630.10">
    <property type="entry name" value="Cytochrome P450"/>
    <property type="match status" value="1"/>
</dbReference>
<keyword evidence="2" id="KW-0812">Transmembrane</keyword>
<dbReference type="GO" id="GO:0102811">
    <property type="term" value="F:geraniol 10-hydroxylase activity"/>
    <property type="evidence" value="ECO:0007669"/>
    <property type="project" value="UniProtKB-EC"/>
</dbReference>
<organism evidence="3 4">
    <name type="scientific">Medicago truncatula</name>
    <name type="common">Barrel medic</name>
    <name type="synonym">Medicago tribuloides</name>
    <dbReference type="NCBI Taxonomy" id="3880"/>
    <lineage>
        <taxon>Eukaryota</taxon>
        <taxon>Viridiplantae</taxon>
        <taxon>Streptophyta</taxon>
        <taxon>Embryophyta</taxon>
        <taxon>Tracheophyta</taxon>
        <taxon>Spermatophyta</taxon>
        <taxon>Magnoliopsida</taxon>
        <taxon>eudicotyledons</taxon>
        <taxon>Gunneridae</taxon>
        <taxon>Pentapetalae</taxon>
        <taxon>rosids</taxon>
        <taxon>fabids</taxon>
        <taxon>Fabales</taxon>
        <taxon>Fabaceae</taxon>
        <taxon>Papilionoideae</taxon>
        <taxon>50 kb inversion clade</taxon>
        <taxon>NPAAA clade</taxon>
        <taxon>Hologalegina</taxon>
        <taxon>IRL clade</taxon>
        <taxon>Trifolieae</taxon>
        <taxon>Medicago</taxon>
    </lineage>
</organism>
<accession>A0A396H263</accession>
<dbReference type="PANTHER" id="PTHR47950">
    <property type="entry name" value="CYTOCHROME P450, FAMILY 76, SUBFAMILY C, POLYPEPTIDE 5-RELATED"/>
    <property type="match status" value="1"/>
</dbReference>
<sequence length="115" mass="13187">MKSKEFENIIWGIMEKAGKPNVSDFFPILRPFDPQGVHAKMTSYMKKLCDIFYGIIEERICSRASKADEVCNDGLDSLLNNNNIGETTSQLSRNKMLCLFLVSVGFPMSNYYFFH</sequence>
<dbReference type="SUPFAM" id="SSF48264">
    <property type="entry name" value="Cytochrome P450"/>
    <property type="match status" value="1"/>
</dbReference>
<dbReference type="InterPro" id="IPR036396">
    <property type="entry name" value="Cyt_P450_sf"/>
</dbReference>
<dbReference type="PANTHER" id="PTHR47950:SF30">
    <property type="entry name" value="CYTOCHROME P450 FAMILY PROTEIN"/>
    <property type="match status" value="1"/>
</dbReference>
<dbReference type="AlphaFoldDB" id="A0A396H263"/>
<dbReference type="GO" id="GO:0005506">
    <property type="term" value="F:iron ion binding"/>
    <property type="evidence" value="ECO:0007669"/>
    <property type="project" value="InterPro"/>
</dbReference>
<evidence type="ECO:0000313" key="4">
    <source>
        <dbReference type="Proteomes" id="UP000265566"/>
    </source>
</evidence>
<evidence type="ECO:0000256" key="1">
    <source>
        <dbReference type="ARBA" id="ARBA00010617"/>
    </source>
</evidence>
<evidence type="ECO:0000256" key="2">
    <source>
        <dbReference type="SAM" id="Phobius"/>
    </source>
</evidence>
<dbReference type="EC" id="1.14.14.83" evidence="3"/>
<feature type="transmembrane region" description="Helical" evidence="2">
    <location>
        <begin position="96"/>
        <end position="114"/>
    </location>
</feature>
<dbReference type="Gramene" id="rna41334">
    <property type="protein sequence ID" value="RHN46803.1"/>
    <property type="gene ID" value="gene41334"/>
</dbReference>